<sequence length="701" mass="80800">MQQQVTTFAEAIAKLTGITEKEVMETFNIETLQLTEDIKHICNIWLSQKDEKAKIEDSIPTFEKLSPIQSSPGKEVRKFTIEDLALAFIEICCTNEGKNRIIEIVRSMKIINLILKKQIKINFEISGARTQFCFDKTFKNPPTIKFSEKLLEFRSFPIFVENGVSTAVFIPAFSFGHEDGHIIHFLEAGLDSFIEKLLASCRFFRMVGPWIMLTERALASKANVIDYFEKAYQDLHYIREVRKYLIENDLDDDARKKLEKELKDVAENYFPKQEKDMISSVITISDGLKLFREIFDEGNYTELINMLDELSMILSSDTLIASDEFLINYSIQSFNISVFKRDKSFSDVALYRELLEFHPSIKKEFPFEVKDDTVFIRASHLSDEALKFNWKHLEKNQSVFANLMLALLSRCGSDIHLPIMNGKIPLIKFECEYKDEVQKINLQKTELSNMTRSECVAFITNQLFGGDSNKANFFNSGAATEFFQIIYPDMNDFYLLFIDSRIDDIKAHFESKEKSELIPPEEFEKIITSPSNIETLLNQSGTPNSNLVAQGSSMNSKDYSLSSSCEEEQKEPEDINDFLKTFGKDKSKDYLVKKPKITALDEVKLRIDAIKNHELSEKIDIELCYKGFIVSFQCDRNTSKEKIVGEAKRRFISLQNIQDDYIIFSIPGLSTSINNADLIDFLKTKSYLKLNVHIRKPSYIN</sequence>
<reference evidence="2" key="1">
    <citation type="submission" date="2006-10" db="EMBL/GenBank/DDBJ databases">
        <authorList>
            <person name="Amadeo P."/>
            <person name="Zhao Q."/>
            <person name="Wortman J."/>
            <person name="Fraser-Liggett C."/>
            <person name="Carlton J."/>
        </authorList>
    </citation>
    <scope>NUCLEOTIDE SEQUENCE</scope>
    <source>
        <strain evidence="2">G3</strain>
    </source>
</reference>
<gene>
    <name evidence="2" type="ORF">TVAG_056800</name>
</gene>
<reference evidence="2" key="2">
    <citation type="journal article" date="2007" name="Science">
        <title>Draft genome sequence of the sexually transmitted pathogen Trichomonas vaginalis.</title>
        <authorList>
            <person name="Carlton J.M."/>
            <person name="Hirt R.P."/>
            <person name="Silva J.C."/>
            <person name="Delcher A.L."/>
            <person name="Schatz M."/>
            <person name="Zhao Q."/>
            <person name="Wortman J.R."/>
            <person name="Bidwell S.L."/>
            <person name="Alsmark U.C.M."/>
            <person name="Besteiro S."/>
            <person name="Sicheritz-Ponten T."/>
            <person name="Noel C.J."/>
            <person name="Dacks J.B."/>
            <person name="Foster P.G."/>
            <person name="Simillion C."/>
            <person name="Van de Peer Y."/>
            <person name="Miranda-Saavedra D."/>
            <person name="Barton G.J."/>
            <person name="Westrop G.D."/>
            <person name="Mueller S."/>
            <person name="Dessi D."/>
            <person name="Fiori P.L."/>
            <person name="Ren Q."/>
            <person name="Paulsen I."/>
            <person name="Zhang H."/>
            <person name="Bastida-Corcuera F.D."/>
            <person name="Simoes-Barbosa A."/>
            <person name="Brown M.T."/>
            <person name="Hayes R.D."/>
            <person name="Mukherjee M."/>
            <person name="Okumura C.Y."/>
            <person name="Schneider R."/>
            <person name="Smith A.J."/>
            <person name="Vanacova S."/>
            <person name="Villalvazo M."/>
            <person name="Haas B.J."/>
            <person name="Pertea M."/>
            <person name="Feldblyum T.V."/>
            <person name="Utterback T.R."/>
            <person name="Shu C.L."/>
            <person name="Osoegawa K."/>
            <person name="de Jong P.J."/>
            <person name="Hrdy I."/>
            <person name="Horvathova L."/>
            <person name="Zubacova Z."/>
            <person name="Dolezal P."/>
            <person name="Malik S.B."/>
            <person name="Logsdon J.M. Jr."/>
            <person name="Henze K."/>
            <person name="Gupta A."/>
            <person name="Wang C.C."/>
            <person name="Dunne R.L."/>
            <person name="Upcroft J.A."/>
            <person name="Upcroft P."/>
            <person name="White O."/>
            <person name="Salzberg S.L."/>
            <person name="Tang P."/>
            <person name="Chiu C.-H."/>
            <person name="Lee Y.-S."/>
            <person name="Embley T.M."/>
            <person name="Coombs G.H."/>
            <person name="Mottram J.C."/>
            <person name="Tachezy J."/>
            <person name="Fraser-Liggett C.M."/>
            <person name="Johnson P.J."/>
        </authorList>
    </citation>
    <scope>NUCLEOTIDE SEQUENCE [LARGE SCALE GENOMIC DNA]</scope>
    <source>
        <strain evidence="2">G3</strain>
    </source>
</reference>
<feature type="region of interest" description="Disordered" evidence="1">
    <location>
        <begin position="547"/>
        <end position="569"/>
    </location>
</feature>
<dbReference type="VEuPathDB" id="TrichDB:TVAG_056800"/>
<organism evidence="2 3">
    <name type="scientific">Trichomonas vaginalis (strain ATCC PRA-98 / G3)</name>
    <dbReference type="NCBI Taxonomy" id="412133"/>
    <lineage>
        <taxon>Eukaryota</taxon>
        <taxon>Metamonada</taxon>
        <taxon>Parabasalia</taxon>
        <taxon>Trichomonadida</taxon>
        <taxon>Trichomonadidae</taxon>
        <taxon>Trichomonas</taxon>
    </lineage>
</organism>
<name>A2EK88_TRIV3</name>
<evidence type="ECO:0000313" key="2">
    <source>
        <dbReference type="EMBL" id="EAY06886.1"/>
    </source>
</evidence>
<dbReference type="VEuPathDB" id="TrichDB:TVAGG3_0773030"/>
<feature type="compositionally biased region" description="Polar residues" evidence="1">
    <location>
        <begin position="547"/>
        <end position="564"/>
    </location>
</feature>
<dbReference type="EMBL" id="DS113412">
    <property type="protein sequence ID" value="EAY06886.1"/>
    <property type="molecule type" value="Genomic_DNA"/>
</dbReference>
<evidence type="ECO:0000313" key="3">
    <source>
        <dbReference type="Proteomes" id="UP000001542"/>
    </source>
</evidence>
<evidence type="ECO:0000256" key="1">
    <source>
        <dbReference type="SAM" id="MobiDB-lite"/>
    </source>
</evidence>
<keyword evidence="3" id="KW-1185">Reference proteome</keyword>
<proteinExistence type="predicted"/>
<dbReference type="KEGG" id="tva:4764770"/>
<accession>A2EK88</accession>
<protein>
    <submittedName>
        <fullName evidence="2">Uncharacterized protein</fullName>
    </submittedName>
</protein>
<dbReference type="InParanoid" id="A2EK88"/>
<dbReference type="AlphaFoldDB" id="A2EK88"/>
<dbReference type="Proteomes" id="UP000001542">
    <property type="component" value="Unassembled WGS sequence"/>
</dbReference>